<reference evidence="1 2" key="1">
    <citation type="submission" date="2023-10" db="EMBL/GenBank/DDBJ databases">
        <title>Draft genome sequence of Xylaria bambusicola isolate GMP-LS, the root and basal stem rot pathogen of sugarcane in Indonesia.</title>
        <authorList>
            <person name="Selvaraj P."/>
            <person name="Muralishankar V."/>
            <person name="Muruganantham S."/>
            <person name="Sp S."/>
            <person name="Haryani S."/>
            <person name="Lau K.J.X."/>
            <person name="Naqvi N.I."/>
        </authorList>
    </citation>
    <scope>NUCLEOTIDE SEQUENCE [LARGE SCALE GENOMIC DNA]</scope>
    <source>
        <strain evidence="1">GMP-LS</strain>
    </source>
</reference>
<keyword evidence="2" id="KW-1185">Reference proteome</keyword>
<dbReference type="AlphaFoldDB" id="A0AAN7UMA3"/>
<accession>A0AAN7UMA3</accession>
<evidence type="ECO:0000313" key="2">
    <source>
        <dbReference type="Proteomes" id="UP001305414"/>
    </source>
</evidence>
<dbReference type="Proteomes" id="UP001305414">
    <property type="component" value="Unassembled WGS sequence"/>
</dbReference>
<protein>
    <submittedName>
        <fullName evidence="1">Uncharacterized protein</fullName>
    </submittedName>
</protein>
<comment type="caution">
    <text evidence="1">The sequence shown here is derived from an EMBL/GenBank/DDBJ whole genome shotgun (WGS) entry which is preliminary data.</text>
</comment>
<gene>
    <name evidence="1" type="ORF">RRF57_007136</name>
</gene>
<organism evidence="1 2">
    <name type="scientific">Xylaria bambusicola</name>
    <dbReference type="NCBI Taxonomy" id="326684"/>
    <lineage>
        <taxon>Eukaryota</taxon>
        <taxon>Fungi</taxon>
        <taxon>Dikarya</taxon>
        <taxon>Ascomycota</taxon>
        <taxon>Pezizomycotina</taxon>
        <taxon>Sordariomycetes</taxon>
        <taxon>Xylariomycetidae</taxon>
        <taxon>Xylariales</taxon>
        <taxon>Xylariaceae</taxon>
        <taxon>Xylaria</taxon>
    </lineage>
</organism>
<name>A0AAN7UMA3_9PEZI</name>
<sequence>MAVVDSGIWTSTTAGIAVNWAVDGNHAMIRQVLEMFFEKDKCQNQAVLREVFMAILSKVAVKKSCSRQFRFSTVGGWLTMEMRMVGTVCMYSAMENHYSEY</sequence>
<dbReference type="EMBL" id="JAWHQM010000019">
    <property type="protein sequence ID" value="KAK5631422.1"/>
    <property type="molecule type" value="Genomic_DNA"/>
</dbReference>
<proteinExistence type="predicted"/>
<evidence type="ECO:0000313" key="1">
    <source>
        <dbReference type="EMBL" id="KAK5631422.1"/>
    </source>
</evidence>